<dbReference type="PROSITE" id="PS51183">
    <property type="entry name" value="JMJN"/>
    <property type="match status" value="1"/>
</dbReference>
<keyword evidence="5" id="KW-0805">Transcription regulation</keyword>
<dbReference type="GeneID" id="110791603"/>
<dbReference type="PROSITE" id="PS51184">
    <property type="entry name" value="JMJC"/>
    <property type="match status" value="1"/>
</dbReference>
<evidence type="ECO:0000259" key="8">
    <source>
        <dbReference type="PROSITE" id="PS51183"/>
    </source>
</evidence>
<evidence type="ECO:0000313" key="11">
    <source>
        <dbReference type="RefSeq" id="XP_021852053.1"/>
    </source>
</evidence>
<gene>
    <name evidence="11" type="primary">LOC110791603</name>
</gene>
<dbReference type="Proteomes" id="UP000813463">
    <property type="component" value="Chromosome 6"/>
</dbReference>
<evidence type="ECO:0000256" key="1">
    <source>
        <dbReference type="ARBA" id="ARBA00001954"/>
    </source>
</evidence>
<dbReference type="InterPro" id="IPR003347">
    <property type="entry name" value="JmjC_dom"/>
</dbReference>
<dbReference type="PANTHER" id="PTHR10694">
    <property type="entry name" value="LYSINE-SPECIFIC DEMETHYLASE"/>
    <property type="match status" value="1"/>
</dbReference>
<evidence type="ECO:0000256" key="2">
    <source>
        <dbReference type="ARBA" id="ARBA00022723"/>
    </source>
</evidence>
<evidence type="ECO:0000256" key="4">
    <source>
        <dbReference type="ARBA" id="ARBA00023004"/>
    </source>
</evidence>
<reference evidence="11" key="2">
    <citation type="submission" date="2025-08" db="UniProtKB">
        <authorList>
            <consortium name="RefSeq"/>
        </authorList>
    </citation>
    <scope>IDENTIFICATION</scope>
    <source>
        <tissue evidence="11">Leaf</tissue>
    </source>
</reference>
<dbReference type="GO" id="GO:0006338">
    <property type="term" value="P:chromatin remodeling"/>
    <property type="evidence" value="ECO:0000318"/>
    <property type="project" value="GO_Central"/>
</dbReference>
<evidence type="ECO:0000259" key="9">
    <source>
        <dbReference type="PROSITE" id="PS51184"/>
    </source>
</evidence>
<comment type="cofactor">
    <cofactor evidence="1">
        <name>Fe(2+)</name>
        <dbReference type="ChEBI" id="CHEBI:29033"/>
    </cofactor>
</comment>
<dbReference type="GO" id="GO:0141052">
    <property type="term" value="F:histone H3 demethylase activity"/>
    <property type="evidence" value="ECO:0007669"/>
    <property type="project" value="UniProtKB-ARBA"/>
</dbReference>
<evidence type="ECO:0000256" key="7">
    <source>
        <dbReference type="ARBA" id="ARBA00023242"/>
    </source>
</evidence>
<evidence type="ECO:0000313" key="10">
    <source>
        <dbReference type="Proteomes" id="UP000813463"/>
    </source>
</evidence>
<keyword evidence="3" id="KW-0560">Oxidoreductase</keyword>
<evidence type="ECO:0000256" key="3">
    <source>
        <dbReference type="ARBA" id="ARBA00023002"/>
    </source>
</evidence>
<dbReference type="Pfam" id="PF02375">
    <property type="entry name" value="JmjN"/>
    <property type="match status" value="1"/>
</dbReference>
<dbReference type="OrthoDB" id="1678912at2759"/>
<dbReference type="InterPro" id="IPR004198">
    <property type="entry name" value="Znf_C5HC2"/>
</dbReference>
<keyword evidence="6" id="KW-0804">Transcription</keyword>
<dbReference type="GO" id="GO:0046872">
    <property type="term" value="F:metal ion binding"/>
    <property type="evidence" value="ECO:0007669"/>
    <property type="project" value="UniProtKB-KW"/>
</dbReference>
<keyword evidence="2" id="KW-0479">Metal-binding</keyword>
<keyword evidence="7" id="KW-0539">Nucleus</keyword>
<dbReference type="GO" id="GO:0032452">
    <property type="term" value="F:histone demethylase activity"/>
    <property type="evidence" value="ECO:0000318"/>
    <property type="project" value="GO_Central"/>
</dbReference>
<dbReference type="PANTHER" id="PTHR10694:SF33">
    <property type="entry name" value="LYSINE-SPECIFIC DEMETHYLASE 5"/>
    <property type="match status" value="1"/>
</dbReference>
<feature type="domain" description="JmjC" evidence="9">
    <location>
        <begin position="242"/>
        <end position="415"/>
    </location>
</feature>
<keyword evidence="4" id="KW-0408">Iron</keyword>
<dbReference type="GO" id="GO:0010468">
    <property type="term" value="P:regulation of gene expression"/>
    <property type="evidence" value="ECO:0000318"/>
    <property type="project" value="GO_Central"/>
</dbReference>
<sequence>MVEGRGCLSKEAKNNGLEILKQKRLQRIKSETGVQGTSNMIARSGGDGLRASASCGTRIHGSAFSSSAASNGKKSFPKRKVEKLSMSDLDWIDKIPECPVYCPTKVEFEDPLVYLQSIAPEASKYGICKIVSPINASVPAGVVLMKEKVGFRFTTRVQPVRLAEWDTDDKVTFFMSGRNYTFREFEKLANKEFSRRYCSTGCLPASYLEKEFWHEIACGKTETVEYACDVDGSAFSSSPNDELGRSKWNLKELSRLSESVLRLLETSIPGVTDPMLYIGMLFSMFAWHVEDHYLYSINYQHCGAAKTWYGIPGSAALQFEKVVREQVYNKDILSTDGEDGAFDVLLGKTTLFPPSILLEHGVPVYKAVQKPGEFIITFPRAYHAGFSHGFNCGEAVNFAIGDWFPLGAAASRRYSFLNRIPLLPHEELLCKEAMNLYRYPEPENPNHTTYNLTSQLSVKASFVRLMRFQHRARWSLIRSNLCTDVSMDAYGTILCSQCKRDCYIGFVSCGCLLHSVCLRHDMSSLVFPCGGGGCTLVIRNDLPELENAAKKFELDKELVEELQQPMGNEDLLSLSTIFPVEEDDYFPFCDINLEVGNLSETPLSFAASTLCSFRDNDFTHASNDCSNSNIVDCNDDISHQSCQSSLSNLSYNEFMSSDQGNQNLLETIPDVDHCSDDSDSEIFRVKRRSALKVVRKGVIGEIKSDHAKHQGLKRLKKFQREGRFGDTIPVNYSESNNKKVVVMKDRRSIPPISIKVKRTPGKITTTTTETESLPLERAPKRLRVKGPTFLGSENRLD</sequence>
<dbReference type="SUPFAM" id="SSF51197">
    <property type="entry name" value="Clavaminate synthase-like"/>
    <property type="match status" value="1"/>
</dbReference>
<feature type="domain" description="JmjN" evidence="8">
    <location>
        <begin position="98"/>
        <end position="139"/>
    </location>
</feature>
<protein>
    <submittedName>
        <fullName evidence="11">Lysine-specific demethylase JMJ13</fullName>
    </submittedName>
</protein>
<dbReference type="KEGG" id="soe:110791603"/>
<dbReference type="FunFam" id="2.60.120.650:FF:000016">
    <property type="entry name" value="Lysine-specific demethylase isoform A"/>
    <property type="match status" value="1"/>
</dbReference>
<dbReference type="Pfam" id="PF02373">
    <property type="entry name" value="JmjC"/>
    <property type="match status" value="1"/>
</dbReference>
<evidence type="ECO:0000256" key="5">
    <source>
        <dbReference type="ARBA" id="ARBA00023015"/>
    </source>
</evidence>
<dbReference type="Gene3D" id="2.60.120.650">
    <property type="entry name" value="Cupin"/>
    <property type="match status" value="1"/>
</dbReference>
<name>A0A9R0JZA2_SPIOL</name>
<dbReference type="GO" id="GO:0016491">
    <property type="term" value="F:oxidoreductase activity"/>
    <property type="evidence" value="ECO:0007669"/>
    <property type="project" value="UniProtKB-KW"/>
</dbReference>
<keyword evidence="10" id="KW-1185">Reference proteome</keyword>
<organism evidence="10 11">
    <name type="scientific">Spinacia oleracea</name>
    <name type="common">Spinach</name>
    <dbReference type="NCBI Taxonomy" id="3562"/>
    <lineage>
        <taxon>Eukaryota</taxon>
        <taxon>Viridiplantae</taxon>
        <taxon>Streptophyta</taxon>
        <taxon>Embryophyta</taxon>
        <taxon>Tracheophyta</taxon>
        <taxon>Spermatophyta</taxon>
        <taxon>Magnoliopsida</taxon>
        <taxon>eudicotyledons</taxon>
        <taxon>Gunneridae</taxon>
        <taxon>Pentapetalae</taxon>
        <taxon>Caryophyllales</taxon>
        <taxon>Chenopodiaceae</taxon>
        <taxon>Chenopodioideae</taxon>
        <taxon>Anserineae</taxon>
        <taxon>Spinacia</taxon>
    </lineage>
</organism>
<accession>A0A9R0JZA2</accession>
<dbReference type="SMART" id="SM00558">
    <property type="entry name" value="JmjC"/>
    <property type="match status" value="1"/>
</dbReference>
<dbReference type="GO" id="GO:0000785">
    <property type="term" value="C:chromatin"/>
    <property type="evidence" value="ECO:0000318"/>
    <property type="project" value="GO_Central"/>
</dbReference>
<reference evidence="10" key="1">
    <citation type="journal article" date="2021" name="Nat. Commun.">
        <title>Genomic analyses provide insights into spinach domestication and the genetic basis of agronomic traits.</title>
        <authorList>
            <person name="Cai X."/>
            <person name="Sun X."/>
            <person name="Xu C."/>
            <person name="Sun H."/>
            <person name="Wang X."/>
            <person name="Ge C."/>
            <person name="Zhang Z."/>
            <person name="Wang Q."/>
            <person name="Fei Z."/>
            <person name="Jiao C."/>
            <person name="Wang Q."/>
        </authorList>
    </citation>
    <scope>NUCLEOTIDE SEQUENCE [LARGE SCALE GENOMIC DNA]</scope>
    <source>
        <strain evidence="10">cv. Varoflay</strain>
    </source>
</reference>
<dbReference type="GO" id="GO:0005634">
    <property type="term" value="C:nucleus"/>
    <property type="evidence" value="ECO:0000318"/>
    <property type="project" value="GO_Central"/>
</dbReference>
<dbReference type="AlphaFoldDB" id="A0A9R0JZA2"/>
<proteinExistence type="predicted"/>
<evidence type="ECO:0000256" key="6">
    <source>
        <dbReference type="ARBA" id="ARBA00023163"/>
    </source>
</evidence>
<dbReference type="RefSeq" id="XP_021852053.1">
    <property type="nucleotide sequence ID" value="XM_021996361.2"/>
</dbReference>
<dbReference type="GO" id="GO:0040029">
    <property type="term" value="P:epigenetic regulation of gene expression"/>
    <property type="evidence" value="ECO:0007669"/>
    <property type="project" value="UniProtKB-ARBA"/>
</dbReference>
<dbReference type="InterPro" id="IPR003349">
    <property type="entry name" value="JmjN"/>
</dbReference>
<dbReference type="SMART" id="SM00545">
    <property type="entry name" value="JmjN"/>
    <property type="match status" value="1"/>
</dbReference>
<dbReference type="Pfam" id="PF02928">
    <property type="entry name" value="zf-C5HC2"/>
    <property type="match status" value="1"/>
</dbReference>